<name>A0A2H1E9Y8_9FLAO</name>
<evidence type="ECO:0000256" key="1">
    <source>
        <dbReference type="ARBA" id="ARBA00022679"/>
    </source>
</evidence>
<dbReference type="KEGG" id="tmar:MARIT_1655"/>
<dbReference type="Gene3D" id="3.30.565.10">
    <property type="entry name" value="Histidine kinase-like ATPase, C-terminal domain"/>
    <property type="match status" value="1"/>
</dbReference>
<evidence type="ECO:0000313" key="5">
    <source>
        <dbReference type="EMBL" id="SFZ82581.1"/>
    </source>
</evidence>
<gene>
    <name evidence="5" type="ORF">MARIT_1655</name>
</gene>
<evidence type="ECO:0000256" key="4">
    <source>
        <dbReference type="SAM" id="Phobius"/>
    </source>
</evidence>
<keyword evidence="6" id="KW-1185">Reference proteome</keyword>
<dbReference type="RefSeq" id="WP_100211222.1">
    <property type="nucleotide sequence ID" value="NZ_CP138495.1"/>
</dbReference>
<dbReference type="SUPFAM" id="SSF55874">
    <property type="entry name" value="ATPase domain of HSP90 chaperone/DNA topoisomerase II/histidine kinase"/>
    <property type="match status" value="1"/>
</dbReference>
<dbReference type="InterPro" id="IPR011990">
    <property type="entry name" value="TPR-like_helical_dom_sf"/>
</dbReference>
<keyword evidence="4" id="KW-1133">Transmembrane helix</keyword>
<dbReference type="InterPro" id="IPR050482">
    <property type="entry name" value="Sensor_HK_TwoCompSys"/>
</dbReference>
<dbReference type="CDD" id="cd16917">
    <property type="entry name" value="HATPase_UhpB-NarQ-NarX-like"/>
    <property type="match status" value="1"/>
</dbReference>
<dbReference type="Pfam" id="PF13424">
    <property type="entry name" value="TPR_12"/>
    <property type="match status" value="1"/>
</dbReference>
<dbReference type="GeneID" id="47723167"/>
<dbReference type="STRING" id="1349785.GCA_000509405_02184"/>
<keyword evidence="4" id="KW-0472">Membrane</keyword>
<evidence type="ECO:0000256" key="3">
    <source>
        <dbReference type="ARBA" id="ARBA00023012"/>
    </source>
</evidence>
<dbReference type="OrthoDB" id="943406at2"/>
<dbReference type="PANTHER" id="PTHR24421:SF60">
    <property type="entry name" value="SENSOR HISTIDINE KINASE COMP"/>
    <property type="match status" value="1"/>
</dbReference>
<feature type="transmembrane region" description="Helical" evidence="4">
    <location>
        <begin position="380"/>
        <end position="399"/>
    </location>
</feature>
<dbReference type="Proteomes" id="UP000231564">
    <property type="component" value="Chromosome MARIT"/>
</dbReference>
<organism evidence="5 6">
    <name type="scientific">Tenacibaculum maritimum NCIMB 2154</name>
    <dbReference type="NCBI Taxonomy" id="1349785"/>
    <lineage>
        <taxon>Bacteria</taxon>
        <taxon>Pseudomonadati</taxon>
        <taxon>Bacteroidota</taxon>
        <taxon>Flavobacteriia</taxon>
        <taxon>Flavobacteriales</taxon>
        <taxon>Flavobacteriaceae</taxon>
        <taxon>Tenacibaculum</taxon>
    </lineage>
</organism>
<keyword evidence="2 5" id="KW-0418">Kinase</keyword>
<dbReference type="EMBL" id="LT634361">
    <property type="protein sequence ID" value="SFZ82581.1"/>
    <property type="molecule type" value="Genomic_DNA"/>
</dbReference>
<protein>
    <submittedName>
        <fullName evidence="5">Putative Histidine kinase</fullName>
    </submittedName>
</protein>
<dbReference type="Gene3D" id="1.25.40.10">
    <property type="entry name" value="Tetratricopeptide repeat domain"/>
    <property type="match status" value="1"/>
</dbReference>
<reference evidence="5 6" key="1">
    <citation type="submission" date="2016-11" db="EMBL/GenBank/DDBJ databases">
        <authorList>
            <person name="Jaros S."/>
            <person name="Januszkiewicz K."/>
            <person name="Wedrychowicz H."/>
        </authorList>
    </citation>
    <scope>NUCLEOTIDE SEQUENCE [LARGE SCALE GENOMIC DNA]</scope>
    <source>
        <strain evidence="5">NCIMB 2154T</strain>
    </source>
</reference>
<keyword evidence="1" id="KW-0808">Transferase</keyword>
<sequence length="597" mass="69479">MELKNILSLFLILFFIIKISAQKTDSVLKNNLESAIIEKVALKKYDEAAALSKAIVPLLKNKRDLGHYLYVIGYYFKKNNQIDSAYKYYQKSKNIYLSLQDSAKIAERLLNLAKIESDNELYFKSDSTAVLALKYEKGKKGKKNNHLASVYNCLGINANEQKEHKEAIKWYKLAIEATNDTPKKLRYMSNMAVNYKELKKYEHSIDLYRRIMRDAYYDSLPLYSKGKIIDNYAFVKFLGGKKVEKKEFLRAQEIKRKSKDNQGLIANYSHLSDYYKVKNRKKALRYAFEMYALSKKIKAPKDRVEAIDKILGLAQGDNIKEYALERAYLSDSIQLAKKRSRNKFVKVIYNYEEEKKLRLAARADLAETKLLAEQQKKEKLILLFVGIFSVLGFIVYFFYKRAKTRKEKAEEVYKTETRLAKKIHDELASDVYHVMNKIQNRKVSNEELLDDLESIYYQTRDISHENSPIITGGSFENFLKQLFLDFTTNGCKILSKDLFKIEANTLSKEQQIVLYRLLRELLVNMKKHSKATLVVITFFKLKNSIKVQYKDNGIGAKEAVIKNGLQNMETRINSIGGSIIFETEEEKGFKSVFQFKK</sequence>
<dbReference type="PANTHER" id="PTHR24421">
    <property type="entry name" value="NITRATE/NITRITE SENSOR PROTEIN NARX-RELATED"/>
    <property type="match status" value="1"/>
</dbReference>
<dbReference type="SMART" id="SM00028">
    <property type="entry name" value="TPR"/>
    <property type="match status" value="2"/>
</dbReference>
<dbReference type="GO" id="GO:0016301">
    <property type="term" value="F:kinase activity"/>
    <property type="evidence" value="ECO:0007669"/>
    <property type="project" value="UniProtKB-KW"/>
</dbReference>
<evidence type="ECO:0000313" key="6">
    <source>
        <dbReference type="Proteomes" id="UP000231564"/>
    </source>
</evidence>
<dbReference type="AlphaFoldDB" id="A0A2H1E9Y8"/>
<dbReference type="SUPFAM" id="SSF48452">
    <property type="entry name" value="TPR-like"/>
    <property type="match status" value="1"/>
</dbReference>
<dbReference type="InterPro" id="IPR036890">
    <property type="entry name" value="HATPase_C_sf"/>
</dbReference>
<dbReference type="InterPro" id="IPR019734">
    <property type="entry name" value="TPR_rpt"/>
</dbReference>
<proteinExistence type="predicted"/>
<keyword evidence="3" id="KW-0902">Two-component regulatory system</keyword>
<accession>A0A2H1E9Y8</accession>
<dbReference type="GO" id="GO:0000160">
    <property type="term" value="P:phosphorelay signal transduction system"/>
    <property type="evidence" value="ECO:0007669"/>
    <property type="project" value="UniProtKB-KW"/>
</dbReference>
<keyword evidence="4" id="KW-0812">Transmembrane</keyword>
<evidence type="ECO:0000256" key="2">
    <source>
        <dbReference type="ARBA" id="ARBA00022777"/>
    </source>
</evidence>